<keyword evidence="3" id="KW-1185">Reference proteome</keyword>
<dbReference type="GeneID" id="8778766"/>
<feature type="transmembrane region" description="Helical" evidence="1">
    <location>
        <begin position="79"/>
        <end position="100"/>
    </location>
</feature>
<name>D3RY44_FERPA</name>
<keyword evidence="1" id="KW-0472">Membrane</keyword>
<dbReference type="KEGG" id="fpl:Ferp_1253"/>
<dbReference type="PaxDb" id="589924-Ferp_1253"/>
<proteinExistence type="predicted"/>
<reference evidence="2 3" key="2">
    <citation type="journal article" date="2011" name="Stand. Genomic Sci.">
        <title>Complete genome sequence of Ferroglobus placidus AEDII12DO.</title>
        <authorList>
            <person name="Anderson I."/>
            <person name="Risso C."/>
            <person name="Holmes D."/>
            <person name="Lucas S."/>
            <person name="Copeland A."/>
            <person name="Lapidus A."/>
            <person name="Cheng J.F."/>
            <person name="Bruce D."/>
            <person name="Goodwin L."/>
            <person name="Pitluck S."/>
            <person name="Saunders E."/>
            <person name="Brettin T."/>
            <person name="Detter J.C."/>
            <person name="Han C."/>
            <person name="Tapia R."/>
            <person name="Larimer F."/>
            <person name="Land M."/>
            <person name="Hauser L."/>
            <person name="Woyke T."/>
            <person name="Lovley D."/>
            <person name="Kyrpides N."/>
            <person name="Ivanova N."/>
        </authorList>
    </citation>
    <scope>NUCLEOTIDE SEQUENCE [LARGE SCALE GENOMIC DNA]</scope>
    <source>
        <strain evidence="3">DSM 10642 / AEDII12DO</strain>
    </source>
</reference>
<feature type="transmembrane region" description="Helical" evidence="1">
    <location>
        <begin position="248"/>
        <end position="267"/>
    </location>
</feature>
<dbReference type="EMBL" id="CP001899">
    <property type="protein sequence ID" value="ADC65407.1"/>
    <property type="molecule type" value="Genomic_DNA"/>
</dbReference>
<organism evidence="2 3">
    <name type="scientific">Ferroglobus placidus (strain DSM 10642 / AEDII12DO)</name>
    <dbReference type="NCBI Taxonomy" id="589924"/>
    <lineage>
        <taxon>Archaea</taxon>
        <taxon>Methanobacteriati</taxon>
        <taxon>Methanobacteriota</taxon>
        <taxon>Archaeoglobi</taxon>
        <taxon>Archaeoglobales</taxon>
        <taxon>Archaeoglobaceae</taxon>
        <taxon>Ferroglobus</taxon>
    </lineage>
</organism>
<feature type="transmembrane region" description="Helical" evidence="1">
    <location>
        <begin position="46"/>
        <end position="67"/>
    </location>
</feature>
<feature type="transmembrane region" description="Helical" evidence="1">
    <location>
        <begin position="205"/>
        <end position="228"/>
    </location>
</feature>
<sequence length="278" mass="31382">MKLILLFGALIFLLASFLLTNSDIYFEGGTIKNQIGEHYGLNEIYVHYYSGFFNFLICTTSALIIVIAERRAEIGGWNYVASGIFFNGLVGFGEVAEHFFKPFLHDFFHYFHIYSGFFSLLLLYLGVKLILSSIVGNNISERKSIIAASLILLLFLSLLTSVKTTEKWDPRFEIPVMSILLIPTILLTILLVYDAYKIFQESGFVMVTLTSFAVFAMLLQLVIILGRISDIMGNAYFYTITHSIQDLLHVASATNALIFAVTLNMTFKKIKSVEEIIL</sequence>
<feature type="transmembrane region" description="Helical" evidence="1">
    <location>
        <begin position="143"/>
        <end position="162"/>
    </location>
</feature>
<keyword evidence="1" id="KW-1133">Transmembrane helix</keyword>
<reference evidence="3" key="1">
    <citation type="submission" date="2010-02" db="EMBL/GenBank/DDBJ databases">
        <title>Complete sequence of Ferroglobus placidus DSM 10642.</title>
        <authorList>
            <consortium name="US DOE Joint Genome Institute"/>
            <person name="Lucas S."/>
            <person name="Copeland A."/>
            <person name="Lapidus A."/>
            <person name="Cheng J.-F."/>
            <person name="Bruce D."/>
            <person name="Goodwin L."/>
            <person name="Pitluck S."/>
            <person name="Saunders E."/>
            <person name="Brettin T."/>
            <person name="Detter J.C."/>
            <person name="Han C."/>
            <person name="Tapia R."/>
            <person name="Larimer F."/>
            <person name="Land M."/>
            <person name="Hauser L."/>
            <person name="Kyrpides N."/>
            <person name="Ivanova N."/>
            <person name="Holmes D."/>
            <person name="Lovley D."/>
            <person name="Kyrpides N."/>
            <person name="Anderson I.J."/>
            <person name="Woyke T."/>
        </authorList>
    </citation>
    <scope>NUCLEOTIDE SEQUENCE [LARGE SCALE GENOMIC DNA]</scope>
    <source>
        <strain evidence="3">DSM 10642 / AEDII12DO</strain>
    </source>
</reference>
<evidence type="ECO:0008006" key="4">
    <source>
        <dbReference type="Google" id="ProtNLM"/>
    </source>
</evidence>
<accession>D3RY44</accession>
<keyword evidence="1" id="KW-0812">Transmembrane</keyword>
<protein>
    <recommendedName>
        <fullName evidence="4">DUF998 domain-containing protein</fullName>
    </recommendedName>
</protein>
<feature type="transmembrane region" description="Helical" evidence="1">
    <location>
        <begin position="112"/>
        <end position="131"/>
    </location>
</feature>
<dbReference type="HOGENOM" id="CLU_999663_0_0_2"/>
<dbReference type="Proteomes" id="UP000002613">
    <property type="component" value="Chromosome"/>
</dbReference>
<evidence type="ECO:0000256" key="1">
    <source>
        <dbReference type="SAM" id="Phobius"/>
    </source>
</evidence>
<gene>
    <name evidence="2" type="ordered locus">Ferp_1253</name>
</gene>
<feature type="transmembrane region" description="Helical" evidence="1">
    <location>
        <begin position="174"/>
        <end position="193"/>
    </location>
</feature>
<dbReference type="AlphaFoldDB" id="D3RY44"/>
<evidence type="ECO:0000313" key="3">
    <source>
        <dbReference type="Proteomes" id="UP000002613"/>
    </source>
</evidence>
<evidence type="ECO:0000313" key="2">
    <source>
        <dbReference type="EMBL" id="ADC65407.1"/>
    </source>
</evidence>
<dbReference type="STRING" id="589924.Ferp_1253"/>
<dbReference type="RefSeq" id="WP_012965750.1">
    <property type="nucleotide sequence ID" value="NC_013849.1"/>
</dbReference>